<organism evidence="1 2">
    <name type="scientific">Strongyloides venezuelensis</name>
    <name type="common">Threadworm</name>
    <dbReference type="NCBI Taxonomy" id="75913"/>
    <lineage>
        <taxon>Eukaryota</taxon>
        <taxon>Metazoa</taxon>
        <taxon>Ecdysozoa</taxon>
        <taxon>Nematoda</taxon>
        <taxon>Chromadorea</taxon>
        <taxon>Rhabditida</taxon>
        <taxon>Tylenchina</taxon>
        <taxon>Panagrolaimomorpha</taxon>
        <taxon>Strongyloidoidea</taxon>
        <taxon>Strongyloididae</taxon>
        <taxon>Strongyloides</taxon>
    </lineage>
</organism>
<protein>
    <submittedName>
        <fullName evidence="2">Uncharacterized protein</fullName>
    </submittedName>
</protein>
<reference evidence="1" key="1">
    <citation type="submission" date="2014-07" db="EMBL/GenBank/DDBJ databases">
        <authorList>
            <person name="Martin A.A"/>
            <person name="De Silva N."/>
        </authorList>
    </citation>
    <scope>NUCLEOTIDE SEQUENCE</scope>
</reference>
<dbReference type="Proteomes" id="UP000035680">
    <property type="component" value="Unassembled WGS sequence"/>
</dbReference>
<dbReference type="AlphaFoldDB" id="A0A0K0FFX7"/>
<accession>A0A0K0FFX7</accession>
<evidence type="ECO:0000313" key="2">
    <source>
        <dbReference type="WBParaSite" id="SVE_0777300.1"/>
    </source>
</evidence>
<name>A0A0K0FFX7_STRVS</name>
<sequence length="84" mass="9887">MQSKSVHKIIKYASKIRNSKQLLFRRPFMDVDNDGIFFKGPVKKLLNDRRLKISTDVLLARTTDELLMYMPAILSRKKYESPKN</sequence>
<reference evidence="2" key="2">
    <citation type="submission" date="2015-08" db="UniProtKB">
        <authorList>
            <consortium name="WormBaseParasite"/>
        </authorList>
    </citation>
    <scope>IDENTIFICATION</scope>
</reference>
<dbReference type="WBParaSite" id="SVE_0777300.1">
    <property type="protein sequence ID" value="SVE_0777300.1"/>
    <property type="gene ID" value="SVE_0777300"/>
</dbReference>
<evidence type="ECO:0000313" key="1">
    <source>
        <dbReference type="Proteomes" id="UP000035680"/>
    </source>
</evidence>
<keyword evidence="1" id="KW-1185">Reference proteome</keyword>
<proteinExistence type="predicted"/>